<keyword evidence="1" id="KW-0732">Signal</keyword>
<dbReference type="Gene3D" id="2.20.70.140">
    <property type="match status" value="1"/>
</dbReference>
<accession>E6YIW3</accession>
<dbReference type="SUPFAM" id="SSF101967">
    <property type="entry name" value="Adhesin YadA, collagen-binding domain"/>
    <property type="match status" value="3"/>
</dbReference>
<feature type="domain" description="Trimeric autotransporter adhesin YadA-like stalk" evidence="2">
    <location>
        <begin position="412"/>
        <end position="435"/>
    </location>
</feature>
<organism evidence="3 4">
    <name type="scientific">Bartonella clarridgeiae (strain CCUG 45776 / CIP 104772 / 73)</name>
    <dbReference type="NCBI Taxonomy" id="696125"/>
    <lineage>
        <taxon>Bacteria</taxon>
        <taxon>Pseudomonadati</taxon>
        <taxon>Pseudomonadota</taxon>
        <taxon>Alphaproteobacteria</taxon>
        <taxon>Hyphomicrobiales</taxon>
        <taxon>Bartonellaceae</taxon>
        <taxon>Bartonella</taxon>
    </lineage>
</organism>
<keyword evidence="4" id="KW-1185">Reference proteome</keyword>
<name>E6YIW3_BARC7</name>
<evidence type="ECO:0000313" key="3">
    <source>
        <dbReference type="EMBL" id="CBI76801.1"/>
    </source>
</evidence>
<reference evidence="3 4" key="2">
    <citation type="journal article" date="2011" name="PLoS Genet.">
        <title>Parallel evolution of a type IV secretion system in radiating lineages of the host-restricted bacterial pathogen Bartonella.</title>
        <authorList>
            <person name="Engel P."/>
            <person name="Salzburger W."/>
            <person name="Liesch M."/>
            <person name="Chang C.C."/>
            <person name="Maruyama S."/>
            <person name="Lanz C."/>
            <person name="Calteau A."/>
            <person name="Lajus A."/>
            <person name="Medigue C."/>
            <person name="Schuster S.C."/>
            <person name="Dehio C."/>
        </authorList>
    </citation>
    <scope>NUCLEOTIDE SEQUENCE [LARGE SCALE GENOMIC DNA]</scope>
    <source>
        <strain evidence="4">CIP 104772 / 73</strain>
    </source>
</reference>
<dbReference type="Gene3D" id="6.10.250.2030">
    <property type="match status" value="4"/>
</dbReference>
<feature type="chain" id="PRO_5003216082" description="Trimeric autotransporter adhesin YadA-like stalk domain-containing protein" evidence="1">
    <location>
        <begin position="47"/>
        <end position="2026"/>
    </location>
</feature>
<evidence type="ECO:0000256" key="1">
    <source>
        <dbReference type="SAM" id="SignalP"/>
    </source>
</evidence>
<gene>
    <name evidence="3" type="ordered locus">BARCL_1120</name>
</gene>
<protein>
    <recommendedName>
        <fullName evidence="2">Trimeric autotransporter adhesin YadA-like stalk domain-containing protein</fullName>
    </recommendedName>
</protein>
<dbReference type="KEGG" id="bcd:BARCL_1120"/>
<dbReference type="eggNOG" id="COG5295">
    <property type="taxonomic scope" value="Bacteria"/>
</dbReference>
<dbReference type="STRING" id="696125.BARCL_1120"/>
<dbReference type="Gene3D" id="6.20.50.100">
    <property type="match status" value="2"/>
</dbReference>
<evidence type="ECO:0000259" key="2">
    <source>
        <dbReference type="Pfam" id="PF05662"/>
    </source>
</evidence>
<feature type="domain" description="Trimeric autotransporter adhesin YadA-like stalk" evidence="2">
    <location>
        <begin position="531"/>
        <end position="569"/>
    </location>
</feature>
<feature type="signal peptide" evidence="1">
    <location>
        <begin position="1"/>
        <end position="46"/>
    </location>
</feature>
<dbReference type="HOGENOM" id="CLU_001200_3_0_5"/>
<dbReference type="InterPro" id="IPR008635">
    <property type="entry name" value="Coiled_stalk_dom"/>
</dbReference>
<dbReference type="EMBL" id="FN645454">
    <property type="protein sequence ID" value="CBI76801.1"/>
    <property type="molecule type" value="Genomic_DNA"/>
</dbReference>
<dbReference type="Gene3D" id="1.20.5.170">
    <property type="match status" value="10"/>
</dbReference>
<feature type="domain" description="Trimeric autotransporter adhesin YadA-like stalk" evidence="2">
    <location>
        <begin position="1788"/>
        <end position="1826"/>
    </location>
</feature>
<dbReference type="GO" id="GO:0019867">
    <property type="term" value="C:outer membrane"/>
    <property type="evidence" value="ECO:0007669"/>
    <property type="project" value="InterPro"/>
</dbReference>
<feature type="domain" description="Trimeric autotransporter adhesin YadA-like stalk" evidence="2">
    <location>
        <begin position="1910"/>
        <end position="1948"/>
    </location>
</feature>
<dbReference type="Pfam" id="PF05662">
    <property type="entry name" value="YadA_stalk"/>
    <property type="match status" value="9"/>
</dbReference>
<feature type="domain" description="Trimeric autotransporter adhesin YadA-like stalk" evidence="2">
    <location>
        <begin position="1247"/>
        <end position="1284"/>
    </location>
</feature>
<dbReference type="Gene3D" id="2.150.10.10">
    <property type="entry name" value="Serralysin-like metalloprotease, C-terminal"/>
    <property type="match status" value="1"/>
</dbReference>
<feature type="domain" description="Trimeric autotransporter adhesin YadA-like stalk" evidence="2">
    <location>
        <begin position="643"/>
        <end position="670"/>
    </location>
</feature>
<dbReference type="Proteomes" id="UP000009101">
    <property type="component" value="Chromosome"/>
</dbReference>
<feature type="domain" description="Trimeric autotransporter adhesin YadA-like stalk" evidence="2">
    <location>
        <begin position="856"/>
        <end position="894"/>
    </location>
</feature>
<feature type="domain" description="Trimeric autotransporter adhesin YadA-like stalk" evidence="2">
    <location>
        <begin position="1128"/>
        <end position="1168"/>
    </location>
</feature>
<sequence>MKKVCSTQKVNNLKGRSFPYRSPLLKAVSLGTAMTALLSSVSPVVAANFSPTEMVASNLKGTKNPNRISLNATYGNSKSHGSIAVGDRYHTADDIVISHLLNSDDIVISYLLNSKTISVERISEKKYEQLHTPHSSVDFTQKNLAIQSATWSADGRNAMPNVGHFYLSRNNPLTLKLNNNDTPEECKKQPDLIGCNISGLAWDGLSAAEGGNCVDYKTCSKHSGIEIFNSFNEEGAIIINSTFGPGGVNGTFGKGAKAAEGAVAMGQQIGGRDGDDPYALYRGAQALGRGSIAIGNGSAVGVNTQASIAIGIKAQVGGHSARDGVAKDGIAIGKSAISNGDLALALGAHAKVIVDEGVALGAYSVADVPGGIAGYDPGNIKPSVHSETWKSSAGAVSVGTNYLAERRVVTRQIVNLAAGTQDTDAVNVAQLKSLKKWVEDNNAGGKGWKLSVNGANATDVASESTVDFSSTGNLKITKDPKNKVTFDLAQKITVNEIKMGNGDNAILTPEALQFKGGSSIGSNGIHAGNKKIMGLADGILDDDAVNKKQLDKVSDFAKKGWVLTLNDGKPIQVASGSQIGFLSRGGNLTIKNDGTGNILFSLTKDITVDSITAGGHILNGNGLQIKDNGPGILTSGINAGDKKITGVLAGALETDAVNFGQLKALKDELEKNDWIQQDSETKKIKIGAKAEGAEISFLNKESKERTLSGLKDGTISATSTEAITGKQLYGVDKKLSDVSTNVDDLSVRVAQSKVDIEKIGKNTSTYLGGGADLVAGKVPTYKIQEKSYNNVGAAFIGVDGSITDLYSKLASVAGDSLVQQEASETKDGNGRITIGAKVGGTKISLLNKESKERTLSGLKDGTVSTISTEAITGKQLYETNSKVAEYFGGNANYKDGEWTDPTFTVNVLKEDGSTEQKKYKNVANALEGLSSSFTTVVENNLVQQEKSETKDGNGRITIGAKTGGTEISLLNKESGERTLSGLKDGTISATSTEAITGKQLYGVDKKLSDVSTNVDDLSVRVAQSKVDIEKIGKNTSTYLGGGADLVAGKVPTYKIQEKSYNNVGAAFIGVDGSITDLYSKLASVAGDSLVQQEASETKDGNGRITIGAKVGGTEINLLNKESKERTLSGLKDGTVSATSTEAITGKQLYDVDKKLSEYLGGGVDLVAGKAPTYKIQDESYNNVGAAFAGIDGSLSDIYKELSGVGGKSLVQQEASGDGNGRITVGAKTGGTEISLLNKESGERTLSGLKDGKVSEKSTEAVTGKQLYETNSKVAEYFGGNASYKDGEWTDPTFTVNVLKEDGSTEQKKYKNVANALEGLSSSFTTVVENNLVQQEKSETKDGNGRITIGAKTGGTEISLLNKESGERTLSGLKDGTISATSTEAITGKQLYGVDKKLSDVSTNVDDLSVRVAQSKVDIEKIGKNTSTYLGGGADLVAGKVPTYKIQEKSYNNVGAAFIGVDGSITDLYSKLASVAGDSLVQQEASETKDGNGRITIGAKVGGTKISLLNKESKERTLSGLKDGTVSTISTEAITGKQLYETNSKVAEYFGGNANYKDGEWTDPTFTVNVLKEDGSTEQKKYKNVANALEGLSSSFTTVVENNLVQQEKSETKDGNGRITIGAKTGGTEISLLNKESGERTLSGLKDGTISATSTEAITGKQLYGVDKKLSDVSTNVDDLSVRVAQSKVDIEKIGKNTSTYLGGGADLVAGKVPTYKIQEKSYNNVGAAFAGIDGSLSDIYKELSGVGGKSLVQQEASGDGSGRITVGAKTGGTEISLLNKESGGRTLSGLKDGTVSSISTEAITGKQLYETNSKVAEYFGGNASYKDGEWTDPTFTINVLKEDGSTEQKKYKNVADALNDVSGSLTTVVENTLIQQEESEDDSGRITIGAKVGGTEISLLNKESGGRTLSGLKDGTVSSISTEAITGKQLYETNSKVAEYFGGNANYKDGEWTDPTFTVNVLKEDGSTEQKKYKNVANALEGLSSSFTTVVENNLVQQEKSETKDGNGRITIGAKTGGTEINLRIK</sequence>
<dbReference type="RefSeq" id="WP_013545429.1">
    <property type="nucleotide sequence ID" value="NC_014932.1"/>
</dbReference>
<reference evidence="4" key="1">
    <citation type="submission" date="2009-11" db="EMBL/GenBank/DDBJ databases">
        <title>Genome sequencing of Bartonella species and comparative genomics.</title>
        <authorList>
            <person name="Engel P."/>
            <person name="Salzburger W."/>
            <person name="Marius L."/>
            <person name="Chao-Chin C."/>
            <person name="Soichi M."/>
            <person name="Christa L."/>
            <person name="Alexandra C."/>
            <person name="Aurelie L."/>
            <person name="Claudine M."/>
            <person name="Stephan S.C."/>
            <person name="Christoph D."/>
        </authorList>
    </citation>
    <scope>NUCLEOTIDE SEQUENCE [LARGE SCALE GENOMIC DNA]</scope>
    <source>
        <strain evidence="4">CIP 104772 / 73</strain>
    </source>
</reference>
<feature type="domain" description="Trimeric autotransporter adhesin YadA-like stalk" evidence="2">
    <location>
        <begin position="1518"/>
        <end position="1556"/>
    </location>
</feature>
<evidence type="ECO:0000313" key="4">
    <source>
        <dbReference type="Proteomes" id="UP000009101"/>
    </source>
</evidence>
<dbReference type="Gene3D" id="6.10.250.2040">
    <property type="match status" value="1"/>
</dbReference>
<dbReference type="InterPro" id="IPR011049">
    <property type="entry name" value="Serralysin-like_metalloprot_C"/>
</dbReference>
<proteinExistence type="predicted"/>